<dbReference type="Pfam" id="PF26293">
    <property type="entry name" value="DUF7855_C"/>
    <property type="match status" value="1"/>
</dbReference>
<evidence type="ECO:0000313" key="4">
    <source>
        <dbReference type="EMBL" id="MDS0295830.1"/>
    </source>
</evidence>
<sequence>MLLVVTYSRSARETLRNVCRTHEETVVRRFGRAALLAETEFGAFLACRLREKHAGDVQVERTEPFNEFADAPASVRTAAAAYEARESPSTPYDKFAAGTDHPSSAAMRDADL</sequence>
<dbReference type="InterPro" id="IPR058577">
    <property type="entry name" value="DUF7855_C"/>
</dbReference>
<comment type="caution">
    <text evidence="4">The sequence shown here is derived from an EMBL/GenBank/DDBJ whole genome shotgun (WGS) entry which is preliminary data.</text>
</comment>
<name>A0ABU2G4Y1_9EURY</name>
<gene>
    <name evidence="4" type="ORF">NDI79_16785</name>
</gene>
<organism evidence="4 5">
    <name type="scientific">Halogeometricum luteum</name>
    <dbReference type="NCBI Taxonomy" id="2950537"/>
    <lineage>
        <taxon>Archaea</taxon>
        <taxon>Methanobacteriati</taxon>
        <taxon>Methanobacteriota</taxon>
        <taxon>Stenosarchaea group</taxon>
        <taxon>Halobacteria</taxon>
        <taxon>Halobacteriales</taxon>
        <taxon>Haloferacaceae</taxon>
        <taxon>Halogeometricum</taxon>
    </lineage>
</organism>
<evidence type="ECO:0000256" key="1">
    <source>
        <dbReference type="SAM" id="MobiDB-lite"/>
    </source>
</evidence>
<feature type="region of interest" description="Disordered" evidence="1">
    <location>
        <begin position="79"/>
        <end position="112"/>
    </location>
</feature>
<dbReference type="RefSeq" id="WP_310929799.1">
    <property type="nucleotide sequence ID" value="NZ_JAMQOQ010000005.1"/>
</dbReference>
<evidence type="ECO:0000313" key="5">
    <source>
        <dbReference type="Proteomes" id="UP001254813"/>
    </source>
</evidence>
<protein>
    <submittedName>
        <fullName evidence="4">Uncharacterized protein</fullName>
    </submittedName>
</protein>
<evidence type="ECO:0000259" key="3">
    <source>
        <dbReference type="Pfam" id="PF26293"/>
    </source>
</evidence>
<feature type="domain" description="DUF7855" evidence="2">
    <location>
        <begin position="1"/>
        <end position="64"/>
    </location>
</feature>
<feature type="domain" description="DUF7855" evidence="3">
    <location>
        <begin position="66"/>
        <end position="112"/>
    </location>
</feature>
<proteinExistence type="predicted"/>
<dbReference type="InterPro" id="IPR057177">
    <property type="entry name" value="DUF7855_N"/>
</dbReference>
<dbReference type="Pfam" id="PF25253">
    <property type="entry name" value="DUF7855"/>
    <property type="match status" value="1"/>
</dbReference>
<reference evidence="4 5" key="1">
    <citation type="submission" date="2022-06" db="EMBL/GenBank/DDBJ databases">
        <title>Halogeometricum sp. a new haloarchaeum isolate from saline soil.</title>
        <authorList>
            <person name="Strakova D."/>
            <person name="Galisteo C."/>
            <person name="Sanchez-Porro C."/>
            <person name="Ventosa A."/>
        </authorList>
    </citation>
    <scope>NUCLEOTIDE SEQUENCE [LARGE SCALE GENOMIC DNA]</scope>
    <source>
        <strain evidence="5">S3BR25-2</strain>
    </source>
</reference>
<keyword evidence="5" id="KW-1185">Reference proteome</keyword>
<accession>A0ABU2G4Y1</accession>
<dbReference type="Proteomes" id="UP001254813">
    <property type="component" value="Unassembled WGS sequence"/>
</dbReference>
<dbReference type="EMBL" id="JAMQOQ010000005">
    <property type="protein sequence ID" value="MDS0295830.1"/>
    <property type="molecule type" value="Genomic_DNA"/>
</dbReference>
<evidence type="ECO:0000259" key="2">
    <source>
        <dbReference type="Pfam" id="PF25253"/>
    </source>
</evidence>